<dbReference type="InterPro" id="IPR036397">
    <property type="entry name" value="RNaseH_sf"/>
</dbReference>
<evidence type="ECO:0000256" key="1">
    <source>
        <dbReference type="ARBA" id="ARBA00039658"/>
    </source>
</evidence>
<dbReference type="PROSITE" id="PS50994">
    <property type="entry name" value="INTEGRASE"/>
    <property type="match status" value="1"/>
</dbReference>
<reference evidence="3" key="2">
    <citation type="submission" date="2016-06" db="EMBL/GenBank/DDBJ databases">
        <title>The genome of a short-lived fish provides insights into sex chromosome evolution and the genetic control of aging.</title>
        <authorList>
            <person name="Reichwald K."/>
            <person name="Felder M."/>
            <person name="Petzold A."/>
            <person name="Koch P."/>
            <person name="Groth M."/>
            <person name="Platzer M."/>
        </authorList>
    </citation>
    <scope>NUCLEOTIDE SEQUENCE</scope>
    <source>
        <tissue evidence="3">Brain</tissue>
    </source>
</reference>
<dbReference type="InterPro" id="IPR001584">
    <property type="entry name" value="Integrase_cat-core"/>
</dbReference>
<evidence type="ECO:0000259" key="2">
    <source>
        <dbReference type="PROSITE" id="PS50994"/>
    </source>
</evidence>
<dbReference type="AlphaFoldDB" id="A0A1A8PZY8"/>
<reference evidence="3" key="1">
    <citation type="submission" date="2016-05" db="EMBL/GenBank/DDBJ databases">
        <authorList>
            <person name="Lavstsen T."/>
            <person name="Jespersen J.S."/>
        </authorList>
    </citation>
    <scope>NUCLEOTIDE SEQUENCE</scope>
    <source>
        <tissue evidence="3">Brain</tissue>
    </source>
</reference>
<dbReference type="GO" id="GO:0015074">
    <property type="term" value="P:DNA integration"/>
    <property type="evidence" value="ECO:0007669"/>
    <property type="project" value="InterPro"/>
</dbReference>
<dbReference type="InterPro" id="IPR050951">
    <property type="entry name" value="Retrovirus_Pol_polyprotein"/>
</dbReference>
<protein>
    <recommendedName>
        <fullName evidence="1">Gypsy retrotransposon integrase-like protein 1</fullName>
    </recommendedName>
</protein>
<sequence>MAKSSPLQGLYAARSHLSESDGLVLYHDRIVIPTALRPNVLDQLHEGHQELTKCRERASSTVWWPNIGLQITHKIAADLCELEGKNFLVVVDYFSRDIEIASLTTTTSRQVINKLKHMFVRWGIPLELVSDNGTQFTSSEFQDFKLSYGFTHTTSSPHYPQSNGAAERAVQTAKYILKQPDPCLALAKGMLQLRTLTDSSTTVDIQLVHFLSFPQARML</sequence>
<dbReference type="Gene3D" id="1.10.340.70">
    <property type="match status" value="1"/>
</dbReference>
<dbReference type="Pfam" id="PF17921">
    <property type="entry name" value="Integrase_H2C2"/>
    <property type="match status" value="1"/>
</dbReference>
<proteinExistence type="predicted"/>
<name>A0A1A8PZY8_9TELE</name>
<dbReference type="GO" id="GO:0003676">
    <property type="term" value="F:nucleic acid binding"/>
    <property type="evidence" value="ECO:0007669"/>
    <property type="project" value="InterPro"/>
</dbReference>
<organism evidence="3">
    <name type="scientific">Nothobranchius rachovii</name>
    <name type="common">bluefin notho</name>
    <dbReference type="NCBI Taxonomy" id="451742"/>
    <lineage>
        <taxon>Eukaryota</taxon>
        <taxon>Metazoa</taxon>
        <taxon>Chordata</taxon>
        <taxon>Craniata</taxon>
        <taxon>Vertebrata</taxon>
        <taxon>Euteleostomi</taxon>
        <taxon>Actinopterygii</taxon>
        <taxon>Neopterygii</taxon>
        <taxon>Teleostei</taxon>
        <taxon>Neoteleostei</taxon>
        <taxon>Acanthomorphata</taxon>
        <taxon>Ovalentaria</taxon>
        <taxon>Atherinomorphae</taxon>
        <taxon>Cyprinodontiformes</taxon>
        <taxon>Nothobranchiidae</taxon>
        <taxon>Nothobranchius</taxon>
    </lineage>
</organism>
<accession>A0A1A8PZY8</accession>
<feature type="domain" description="Integrase catalytic" evidence="2">
    <location>
        <begin position="61"/>
        <end position="219"/>
    </location>
</feature>
<dbReference type="InterPro" id="IPR041588">
    <property type="entry name" value="Integrase_H2C2"/>
</dbReference>
<dbReference type="SUPFAM" id="SSF53098">
    <property type="entry name" value="Ribonuclease H-like"/>
    <property type="match status" value="1"/>
</dbReference>
<dbReference type="Gene3D" id="3.30.420.10">
    <property type="entry name" value="Ribonuclease H-like superfamily/Ribonuclease H"/>
    <property type="match status" value="1"/>
</dbReference>
<dbReference type="PANTHER" id="PTHR37984">
    <property type="entry name" value="PROTEIN CBG26694"/>
    <property type="match status" value="1"/>
</dbReference>
<dbReference type="PANTHER" id="PTHR37984:SF5">
    <property type="entry name" value="PROTEIN NYNRIN-LIKE"/>
    <property type="match status" value="1"/>
</dbReference>
<dbReference type="InterPro" id="IPR012337">
    <property type="entry name" value="RNaseH-like_sf"/>
</dbReference>
<gene>
    <name evidence="3" type="primary">BX640584.1</name>
</gene>
<evidence type="ECO:0000313" key="3">
    <source>
        <dbReference type="EMBL" id="SBR86788.1"/>
    </source>
</evidence>
<dbReference type="EMBL" id="HAEH01009300">
    <property type="protein sequence ID" value="SBR86788.1"/>
    <property type="molecule type" value="Transcribed_RNA"/>
</dbReference>
<dbReference type="Pfam" id="PF00665">
    <property type="entry name" value="rve"/>
    <property type="match status" value="1"/>
</dbReference>